<dbReference type="InterPro" id="IPR029063">
    <property type="entry name" value="SAM-dependent_MTases_sf"/>
</dbReference>
<dbReference type="Pfam" id="PF13181">
    <property type="entry name" value="TPR_8"/>
    <property type="match status" value="1"/>
</dbReference>
<dbReference type="CDD" id="cd02440">
    <property type="entry name" value="AdoMet_MTases"/>
    <property type="match status" value="1"/>
</dbReference>
<gene>
    <name evidence="3" type="ORF">ABXS05_20340</name>
</gene>
<keyword evidence="4" id="KW-1185">Reference proteome</keyword>
<organism evidence="3 4">
    <name type="scientific">Labrys neptuniae</name>
    <dbReference type="NCBI Taxonomy" id="376174"/>
    <lineage>
        <taxon>Bacteria</taxon>
        <taxon>Pseudomonadati</taxon>
        <taxon>Pseudomonadota</taxon>
        <taxon>Alphaproteobacteria</taxon>
        <taxon>Hyphomicrobiales</taxon>
        <taxon>Xanthobacteraceae</taxon>
        <taxon>Labrys</taxon>
    </lineage>
</organism>
<dbReference type="RefSeq" id="WP_367625202.1">
    <property type="nucleotide sequence ID" value="NZ_JBFNQD010000007.1"/>
</dbReference>
<dbReference type="PROSITE" id="PS50293">
    <property type="entry name" value="TPR_REGION"/>
    <property type="match status" value="1"/>
</dbReference>
<evidence type="ECO:0000313" key="4">
    <source>
        <dbReference type="Proteomes" id="UP001555786"/>
    </source>
</evidence>
<protein>
    <submittedName>
        <fullName evidence="3">Methyltransferase domain-containing protein</fullName>
    </submittedName>
</protein>
<dbReference type="SUPFAM" id="SSF53335">
    <property type="entry name" value="S-adenosyl-L-methionine-dependent methyltransferases"/>
    <property type="match status" value="1"/>
</dbReference>
<keyword evidence="3" id="KW-0808">Transferase</keyword>
<dbReference type="GO" id="GO:0008168">
    <property type="term" value="F:methyltransferase activity"/>
    <property type="evidence" value="ECO:0007669"/>
    <property type="project" value="UniProtKB-KW"/>
</dbReference>
<sequence>MLKARSSGNAVADRRFAYAMAYKAGGDPASAAELVVQALDEAPDWAAGWLALGDLNETLGRRREAIDTYRQALRLDPADEAGAGARLARLGEMPPDGAMTPAHIAALFDEYAPRFERSLVDDLSYRGPALLRMALEGIGRNGPFQRALDLGCGTGLVGEAFRPLCQDIVGVDLSAAMLAKARAKQVYRQLEQAEIADFLLRQAADSADLILAADVFIYLGDLDNIFHQAARILVSGGLFVFTIQSHSEPAAFILNHDLRYAHSRGGIENWVTGAGLHLRHLDDAWARTDRGMPVPGQVVVLER</sequence>
<dbReference type="Gene3D" id="1.25.40.10">
    <property type="entry name" value="Tetratricopeptide repeat domain"/>
    <property type="match status" value="1"/>
</dbReference>
<dbReference type="EMBL" id="JBFNQD010000007">
    <property type="protein sequence ID" value="MEW9307914.1"/>
    <property type="molecule type" value="Genomic_DNA"/>
</dbReference>
<accession>A0ABV3PQL5</accession>
<dbReference type="Pfam" id="PF08241">
    <property type="entry name" value="Methyltransf_11"/>
    <property type="match status" value="1"/>
</dbReference>
<comment type="caution">
    <text evidence="3">The sequence shown here is derived from an EMBL/GenBank/DDBJ whole genome shotgun (WGS) entry which is preliminary data.</text>
</comment>
<feature type="domain" description="Methyltransferase type 11" evidence="2">
    <location>
        <begin position="148"/>
        <end position="241"/>
    </location>
</feature>
<evidence type="ECO:0000256" key="1">
    <source>
        <dbReference type="PROSITE-ProRule" id="PRU00339"/>
    </source>
</evidence>
<dbReference type="PANTHER" id="PTHR43861:SF1">
    <property type="entry name" value="TRANS-ACONITATE 2-METHYLTRANSFERASE"/>
    <property type="match status" value="1"/>
</dbReference>
<dbReference type="PANTHER" id="PTHR43861">
    <property type="entry name" value="TRANS-ACONITATE 2-METHYLTRANSFERASE-RELATED"/>
    <property type="match status" value="1"/>
</dbReference>
<dbReference type="InterPro" id="IPR013216">
    <property type="entry name" value="Methyltransf_11"/>
</dbReference>
<name>A0ABV3PQL5_9HYPH</name>
<dbReference type="SUPFAM" id="SSF48452">
    <property type="entry name" value="TPR-like"/>
    <property type="match status" value="1"/>
</dbReference>
<reference evidence="3 4" key="1">
    <citation type="submission" date="2024-07" db="EMBL/GenBank/DDBJ databases">
        <title>Description of Labrys sedimenti sp. nov., isolated from a diclofenac-degrading enrichment culture.</title>
        <authorList>
            <person name="Tancsics A."/>
            <person name="Csepanyi A."/>
        </authorList>
    </citation>
    <scope>NUCLEOTIDE SEQUENCE [LARGE SCALE GENOMIC DNA]</scope>
    <source>
        <strain evidence="3 4">LMG 23578</strain>
    </source>
</reference>
<proteinExistence type="predicted"/>
<dbReference type="SMART" id="SM00028">
    <property type="entry name" value="TPR"/>
    <property type="match status" value="2"/>
</dbReference>
<dbReference type="Gene3D" id="3.40.50.150">
    <property type="entry name" value="Vaccinia Virus protein VP39"/>
    <property type="match status" value="1"/>
</dbReference>
<feature type="repeat" description="TPR" evidence="1">
    <location>
        <begin position="46"/>
        <end position="79"/>
    </location>
</feature>
<keyword evidence="1" id="KW-0802">TPR repeat</keyword>
<evidence type="ECO:0000259" key="2">
    <source>
        <dbReference type="Pfam" id="PF08241"/>
    </source>
</evidence>
<evidence type="ECO:0000313" key="3">
    <source>
        <dbReference type="EMBL" id="MEW9307914.1"/>
    </source>
</evidence>
<dbReference type="Proteomes" id="UP001555786">
    <property type="component" value="Unassembled WGS sequence"/>
</dbReference>
<dbReference type="PROSITE" id="PS50005">
    <property type="entry name" value="TPR"/>
    <property type="match status" value="1"/>
</dbReference>
<dbReference type="GO" id="GO:0032259">
    <property type="term" value="P:methylation"/>
    <property type="evidence" value="ECO:0007669"/>
    <property type="project" value="UniProtKB-KW"/>
</dbReference>
<dbReference type="InterPro" id="IPR011990">
    <property type="entry name" value="TPR-like_helical_dom_sf"/>
</dbReference>
<keyword evidence="3" id="KW-0489">Methyltransferase</keyword>
<dbReference type="InterPro" id="IPR019734">
    <property type="entry name" value="TPR_rpt"/>
</dbReference>